<proteinExistence type="inferred from homology"/>
<evidence type="ECO:0000313" key="3">
    <source>
        <dbReference type="Proteomes" id="UP000504603"/>
    </source>
</evidence>
<dbReference type="RefSeq" id="XP_022151290.1">
    <property type="nucleotide sequence ID" value="XM_022295598.1"/>
</dbReference>
<reference evidence="4" key="1">
    <citation type="submission" date="2025-08" db="UniProtKB">
        <authorList>
            <consortium name="RefSeq"/>
        </authorList>
    </citation>
    <scope>IDENTIFICATION</scope>
    <source>
        <strain evidence="4">OHB3-1</strain>
    </source>
</reference>
<dbReference type="AlphaFoldDB" id="A0A6J1DAS6"/>
<gene>
    <name evidence="4" type="primary">LOC111019254</name>
</gene>
<evidence type="ECO:0000256" key="2">
    <source>
        <dbReference type="ARBA" id="ARBA00022729"/>
    </source>
</evidence>
<evidence type="ECO:0000313" key="4">
    <source>
        <dbReference type="RefSeq" id="XP_022151290.1"/>
    </source>
</evidence>
<keyword evidence="2" id="KW-0732">Signal</keyword>
<name>A0A6J1DAS6_MOMCH</name>
<sequence>MEVIKIMIIITITVTLSITITMRSFEKSTTTTQTQTIASSTTPIVEKGPATTMSLLSRSVSRFLAQDVKNPRSASHCHKNKKMCEKMHGKGWECCNNKCVNLMNDKHNCGGCKNKCKYTAECCRGQCVDVAYDKRHCGQCNHHCDRGKFCVYGMCEYA</sequence>
<dbReference type="PANTHER" id="PTHR33227">
    <property type="entry name" value="STIGMA-SPECIFIC STIG1-LIKE PROTEIN 3"/>
    <property type="match status" value="1"/>
</dbReference>
<dbReference type="Pfam" id="PF04885">
    <property type="entry name" value="Stig1"/>
    <property type="match status" value="1"/>
</dbReference>
<dbReference type="InterPro" id="IPR006969">
    <property type="entry name" value="Stig-like"/>
</dbReference>
<accession>A0A6J1DAS6</accession>
<organism evidence="3 4">
    <name type="scientific">Momordica charantia</name>
    <name type="common">Bitter gourd</name>
    <name type="synonym">Balsam pear</name>
    <dbReference type="NCBI Taxonomy" id="3673"/>
    <lineage>
        <taxon>Eukaryota</taxon>
        <taxon>Viridiplantae</taxon>
        <taxon>Streptophyta</taxon>
        <taxon>Embryophyta</taxon>
        <taxon>Tracheophyta</taxon>
        <taxon>Spermatophyta</taxon>
        <taxon>Magnoliopsida</taxon>
        <taxon>eudicotyledons</taxon>
        <taxon>Gunneridae</taxon>
        <taxon>Pentapetalae</taxon>
        <taxon>rosids</taxon>
        <taxon>fabids</taxon>
        <taxon>Cucurbitales</taxon>
        <taxon>Cucurbitaceae</taxon>
        <taxon>Momordiceae</taxon>
        <taxon>Momordica</taxon>
    </lineage>
</organism>
<evidence type="ECO:0000256" key="1">
    <source>
        <dbReference type="ARBA" id="ARBA00006010"/>
    </source>
</evidence>
<dbReference type="GeneID" id="111019254"/>
<dbReference type="OrthoDB" id="1841769at2759"/>
<comment type="similarity">
    <text evidence="1">Belongs to the STIG1 family.</text>
</comment>
<dbReference type="KEGG" id="mcha:111019254"/>
<dbReference type="PANTHER" id="PTHR33227:SF18">
    <property type="entry name" value="STIGMA-SPECIFIC STIG1-LIKE PROTEIN 3"/>
    <property type="match status" value="1"/>
</dbReference>
<dbReference type="Proteomes" id="UP000504603">
    <property type="component" value="Unplaced"/>
</dbReference>
<protein>
    <submittedName>
        <fullName evidence="4">Stigma-specific STIG1-like protein 1</fullName>
    </submittedName>
</protein>
<keyword evidence="3" id="KW-1185">Reference proteome</keyword>